<keyword evidence="3" id="KW-0723">Serine/threonine-protein kinase</keyword>
<evidence type="ECO:0000256" key="1">
    <source>
        <dbReference type="ARBA" id="ARBA00010886"/>
    </source>
</evidence>
<dbReference type="SUPFAM" id="SSF56112">
    <property type="entry name" value="Protein kinase-like (PK-like)"/>
    <property type="match status" value="1"/>
</dbReference>
<keyword evidence="4" id="KW-0808">Transferase</keyword>
<accession>A0A8E6EXP2</accession>
<dbReference type="AlphaFoldDB" id="A0A8E6EXP2"/>
<evidence type="ECO:0000256" key="9">
    <source>
        <dbReference type="ARBA" id="ARBA00048679"/>
    </source>
</evidence>
<keyword evidence="7 10" id="KW-0067">ATP-binding</keyword>
<dbReference type="EC" id="2.7.11.1" evidence="2"/>
<gene>
    <name evidence="12" type="ORF">KIH39_23875</name>
</gene>
<dbReference type="PROSITE" id="PS00107">
    <property type="entry name" value="PROTEIN_KINASE_ATP"/>
    <property type="match status" value="1"/>
</dbReference>
<keyword evidence="6 12" id="KW-0418">Kinase</keyword>
<dbReference type="Gene3D" id="3.30.200.20">
    <property type="entry name" value="Phosphorylase Kinase, domain 1"/>
    <property type="match status" value="1"/>
</dbReference>
<evidence type="ECO:0000256" key="8">
    <source>
        <dbReference type="ARBA" id="ARBA00047899"/>
    </source>
</evidence>
<feature type="domain" description="Protein kinase" evidence="11">
    <location>
        <begin position="20"/>
        <end position="284"/>
    </location>
</feature>
<evidence type="ECO:0000259" key="11">
    <source>
        <dbReference type="PROSITE" id="PS50011"/>
    </source>
</evidence>
<dbReference type="GO" id="GO:0005524">
    <property type="term" value="F:ATP binding"/>
    <property type="evidence" value="ECO:0007669"/>
    <property type="project" value="UniProtKB-UniRule"/>
</dbReference>
<evidence type="ECO:0000256" key="6">
    <source>
        <dbReference type="ARBA" id="ARBA00022777"/>
    </source>
</evidence>
<sequence length="298" mass="33598">MNESLDLQFGTSLDSLSTKYRTLQKLGEGGTANTYLVLASSGEFRGQLFALKLFRRLSKPEWRDNFLQEVAFLKSCSHPSVMRVYDEGIFLDKLPFVVAEYPPSTLATALRMNPGMMAKMAYSIQLLSALEYLSRPQIQVIHRDIKPPNIFIKGGSCVLGDFGLMKRLKDSSKGDLNRIKASFGPRMPRRYRTPDLVNYFKGGPVPTEKSDIFQLGIVFVEMFTGKNPQKPMQNFRDPIQMNNFKIEGGMGPLLMELITPMLHLNPSRRPAASALLSTWQELFLEAAKRSHALEGRVV</sequence>
<evidence type="ECO:0000256" key="4">
    <source>
        <dbReference type="ARBA" id="ARBA00022679"/>
    </source>
</evidence>
<dbReference type="Pfam" id="PF00069">
    <property type="entry name" value="Pkinase"/>
    <property type="match status" value="1"/>
</dbReference>
<organism evidence="12 13">
    <name type="scientific">Telmatocola sphagniphila</name>
    <dbReference type="NCBI Taxonomy" id="1123043"/>
    <lineage>
        <taxon>Bacteria</taxon>
        <taxon>Pseudomonadati</taxon>
        <taxon>Planctomycetota</taxon>
        <taxon>Planctomycetia</taxon>
        <taxon>Gemmatales</taxon>
        <taxon>Gemmataceae</taxon>
    </lineage>
</organism>
<dbReference type="PROSITE" id="PS50011">
    <property type="entry name" value="PROTEIN_KINASE_DOM"/>
    <property type="match status" value="1"/>
</dbReference>
<dbReference type="InterPro" id="IPR017441">
    <property type="entry name" value="Protein_kinase_ATP_BS"/>
</dbReference>
<evidence type="ECO:0000256" key="3">
    <source>
        <dbReference type="ARBA" id="ARBA00022527"/>
    </source>
</evidence>
<dbReference type="InterPro" id="IPR011009">
    <property type="entry name" value="Kinase-like_dom_sf"/>
</dbReference>
<dbReference type="PANTHER" id="PTHR43671:SF98">
    <property type="entry name" value="SERINE_THREONINE-PROTEIN KINASE NEK11"/>
    <property type="match status" value="1"/>
</dbReference>
<dbReference type="SMART" id="SM00220">
    <property type="entry name" value="S_TKc"/>
    <property type="match status" value="1"/>
</dbReference>
<evidence type="ECO:0000256" key="7">
    <source>
        <dbReference type="ARBA" id="ARBA00022840"/>
    </source>
</evidence>
<comment type="catalytic activity">
    <reaction evidence="9">
        <text>L-seryl-[protein] + ATP = O-phospho-L-seryl-[protein] + ADP + H(+)</text>
        <dbReference type="Rhea" id="RHEA:17989"/>
        <dbReference type="Rhea" id="RHEA-COMP:9863"/>
        <dbReference type="Rhea" id="RHEA-COMP:11604"/>
        <dbReference type="ChEBI" id="CHEBI:15378"/>
        <dbReference type="ChEBI" id="CHEBI:29999"/>
        <dbReference type="ChEBI" id="CHEBI:30616"/>
        <dbReference type="ChEBI" id="CHEBI:83421"/>
        <dbReference type="ChEBI" id="CHEBI:456216"/>
        <dbReference type="EC" id="2.7.11.1"/>
    </reaction>
</comment>
<dbReference type="PROSITE" id="PS00108">
    <property type="entry name" value="PROTEIN_KINASE_ST"/>
    <property type="match status" value="1"/>
</dbReference>
<keyword evidence="5 10" id="KW-0547">Nucleotide-binding</keyword>
<proteinExistence type="inferred from homology"/>
<evidence type="ECO:0000256" key="2">
    <source>
        <dbReference type="ARBA" id="ARBA00012513"/>
    </source>
</evidence>
<dbReference type="InterPro" id="IPR050660">
    <property type="entry name" value="NEK_Ser/Thr_kinase"/>
</dbReference>
<evidence type="ECO:0000313" key="12">
    <source>
        <dbReference type="EMBL" id="QVL31838.1"/>
    </source>
</evidence>
<dbReference type="GO" id="GO:0004674">
    <property type="term" value="F:protein serine/threonine kinase activity"/>
    <property type="evidence" value="ECO:0007669"/>
    <property type="project" value="UniProtKB-KW"/>
</dbReference>
<keyword evidence="13" id="KW-1185">Reference proteome</keyword>
<dbReference type="InterPro" id="IPR000719">
    <property type="entry name" value="Prot_kinase_dom"/>
</dbReference>
<name>A0A8E6EXP2_9BACT</name>
<evidence type="ECO:0000256" key="10">
    <source>
        <dbReference type="PROSITE-ProRule" id="PRU10141"/>
    </source>
</evidence>
<feature type="binding site" evidence="10">
    <location>
        <position position="52"/>
    </location>
    <ligand>
        <name>ATP</name>
        <dbReference type="ChEBI" id="CHEBI:30616"/>
    </ligand>
</feature>
<protein>
    <recommendedName>
        <fullName evidence="2">non-specific serine/threonine protein kinase</fullName>
        <ecNumber evidence="2">2.7.11.1</ecNumber>
    </recommendedName>
</protein>
<comment type="similarity">
    <text evidence="1">Belongs to the protein kinase superfamily. NEK Ser/Thr protein kinase family. NIMA subfamily.</text>
</comment>
<dbReference type="PANTHER" id="PTHR43671">
    <property type="entry name" value="SERINE/THREONINE-PROTEIN KINASE NEK"/>
    <property type="match status" value="1"/>
</dbReference>
<dbReference type="CDD" id="cd00180">
    <property type="entry name" value="PKc"/>
    <property type="match status" value="1"/>
</dbReference>
<dbReference type="Gene3D" id="1.10.510.10">
    <property type="entry name" value="Transferase(Phosphotransferase) domain 1"/>
    <property type="match status" value="1"/>
</dbReference>
<dbReference type="EMBL" id="CP074694">
    <property type="protein sequence ID" value="QVL31838.1"/>
    <property type="molecule type" value="Genomic_DNA"/>
</dbReference>
<reference evidence="12" key="1">
    <citation type="submission" date="2021-05" db="EMBL/GenBank/DDBJ databases">
        <title>Complete genome sequence of the cellulolytic planctomycete Telmatocola sphagniphila SP2T and characterization of the first cellulase from planctomycetes.</title>
        <authorList>
            <person name="Rakitin A.L."/>
            <person name="Beletsky A.V."/>
            <person name="Naumoff D.G."/>
            <person name="Kulichevskaya I.S."/>
            <person name="Mardanov A.V."/>
            <person name="Ravin N.V."/>
            <person name="Dedysh S.N."/>
        </authorList>
    </citation>
    <scope>NUCLEOTIDE SEQUENCE</scope>
    <source>
        <strain evidence="12">SP2T</strain>
    </source>
</reference>
<dbReference type="RefSeq" id="WP_213496197.1">
    <property type="nucleotide sequence ID" value="NZ_CP074694.1"/>
</dbReference>
<dbReference type="InterPro" id="IPR008271">
    <property type="entry name" value="Ser/Thr_kinase_AS"/>
</dbReference>
<dbReference type="Proteomes" id="UP000676194">
    <property type="component" value="Chromosome"/>
</dbReference>
<dbReference type="KEGG" id="tsph:KIH39_23875"/>
<evidence type="ECO:0000313" key="13">
    <source>
        <dbReference type="Proteomes" id="UP000676194"/>
    </source>
</evidence>
<comment type="catalytic activity">
    <reaction evidence="8">
        <text>L-threonyl-[protein] + ATP = O-phospho-L-threonyl-[protein] + ADP + H(+)</text>
        <dbReference type="Rhea" id="RHEA:46608"/>
        <dbReference type="Rhea" id="RHEA-COMP:11060"/>
        <dbReference type="Rhea" id="RHEA-COMP:11605"/>
        <dbReference type="ChEBI" id="CHEBI:15378"/>
        <dbReference type="ChEBI" id="CHEBI:30013"/>
        <dbReference type="ChEBI" id="CHEBI:30616"/>
        <dbReference type="ChEBI" id="CHEBI:61977"/>
        <dbReference type="ChEBI" id="CHEBI:456216"/>
        <dbReference type="EC" id="2.7.11.1"/>
    </reaction>
</comment>
<evidence type="ECO:0000256" key="5">
    <source>
        <dbReference type="ARBA" id="ARBA00022741"/>
    </source>
</evidence>